<organism evidence="13 14">
    <name type="scientific">Anaeroplasma bactoclasticum</name>
    <dbReference type="NCBI Taxonomy" id="2088"/>
    <lineage>
        <taxon>Bacteria</taxon>
        <taxon>Bacillati</taxon>
        <taxon>Mycoplasmatota</taxon>
        <taxon>Mollicutes</taxon>
        <taxon>Anaeroplasmatales</taxon>
        <taxon>Anaeroplasmataceae</taxon>
        <taxon>Anaeroplasma</taxon>
    </lineage>
</organism>
<dbReference type="SMART" id="SM01091">
    <property type="entry name" value="CorC_HlyC"/>
    <property type="match status" value="1"/>
</dbReference>
<dbReference type="Proteomes" id="UP000266506">
    <property type="component" value="Unassembled WGS sequence"/>
</dbReference>
<dbReference type="FunFam" id="3.10.580.10:FF:000002">
    <property type="entry name" value="Magnesium/cobalt efflux protein CorC"/>
    <property type="match status" value="1"/>
</dbReference>
<keyword evidence="4" id="KW-0677">Repeat</keyword>
<evidence type="ECO:0000259" key="12">
    <source>
        <dbReference type="PROSITE" id="PS51846"/>
    </source>
</evidence>
<keyword evidence="3 9" id="KW-0812">Transmembrane</keyword>
<accession>A0A397S692</accession>
<dbReference type="SUPFAM" id="SSF56176">
    <property type="entry name" value="FAD-binding/transporter-associated domain-like"/>
    <property type="match status" value="1"/>
</dbReference>
<keyword evidence="7 9" id="KW-0472">Membrane</keyword>
<evidence type="ECO:0000259" key="11">
    <source>
        <dbReference type="PROSITE" id="PS51371"/>
    </source>
</evidence>
<dbReference type="Gene3D" id="3.10.580.10">
    <property type="entry name" value="CBS-domain"/>
    <property type="match status" value="1"/>
</dbReference>
<evidence type="ECO:0000256" key="10">
    <source>
        <dbReference type="SAM" id="Phobius"/>
    </source>
</evidence>
<dbReference type="RefSeq" id="WP_119016069.1">
    <property type="nucleotide sequence ID" value="NZ_QXEV01000007.1"/>
</dbReference>
<dbReference type="AlphaFoldDB" id="A0A397S692"/>
<dbReference type="InterPro" id="IPR002550">
    <property type="entry name" value="CNNM"/>
</dbReference>
<evidence type="ECO:0000256" key="3">
    <source>
        <dbReference type="ARBA" id="ARBA00022692"/>
    </source>
</evidence>
<keyword evidence="14" id="KW-1185">Reference proteome</keyword>
<evidence type="ECO:0000256" key="2">
    <source>
        <dbReference type="ARBA" id="ARBA00006337"/>
    </source>
</evidence>
<comment type="similarity">
    <text evidence="2">Belongs to the UPF0053 family.</text>
</comment>
<feature type="transmembrane region" description="Helical" evidence="10">
    <location>
        <begin position="20"/>
        <end position="39"/>
    </location>
</feature>
<evidence type="ECO:0000256" key="4">
    <source>
        <dbReference type="ARBA" id="ARBA00022737"/>
    </source>
</evidence>
<dbReference type="GO" id="GO:0005886">
    <property type="term" value="C:plasma membrane"/>
    <property type="evidence" value="ECO:0007669"/>
    <property type="project" value="TreeGrafter"/>
</dbReference>
<dbReference type="InParanoid" id="A0A397S692"/>
<gene>
    <name evidence="13" type="ORF">EI71_00917</name>
</gene>
<name>A0A397S692_9MOLU</name>
<feature type="transmembrane region" description="Helical" evidence="10">
    <location>
        <begin position="79"/>
        <end position="101"/>
    </location>
</feature>
<dbReference type="InterPro" id="IPR044751">
    <property type="entry name" value="Ion_transp-like_CBS"/>
</dbReference>
<dbReference type="Pfam" id="PF00571">
    <property type="entry name" value="CBS"/>
    <property type="match status" value="2"/>
</dbReference>
<sequence>MKNVLEVPLAGLSIILNVDAKFYIVLVVMIALILLSAFFSMSETAFSSASDVKLRVAIEDRRHGAKKALQLYDSFDKTLITLLIGNNLVNVALSTLAVLWFAELIQNEDWVSLISTLSVTVVLLIFGEIVPKMLAKRNPENISIRVAWIIYVLSIILWPFVMFFVGIQKLITIKQEETQDTMQEDELEVAIDQMEDTGAIEHDEADLMRKTLDLNDRSVKDIMTPRVKMEVLDVMAPLEEVKDFMMDNAYSRIPVYKKDKDHMIGVLHVRDFFPALIKNPKLNWKRLIRPVKFVAATMKVDALIQEFQESKTHIAMVIGEYGEVIGLVTLEDAMEELFGEIYDEHDIIGEDDLKFEKLEDGSYLIDADMFVDDAFEKMGIGGVPLDAPAKLSTWLFEKAEDLPEVGFSFEYLSVYTSEDEETSEYQDYAKMLKISVAEVLDHRITMAKIELRDATEEEIEAYKEDSEED</sequence>
<evidence type="ECO:0000256" key="8">
    <source>
        <dbReference type="PROSITE-ProRule" id="PRU00703"/>
    </source>
</evidence>
<feature type="domain" description="CBS" evidence="11">
    <location>
        <begin position="287"/>
        <end position="344"/>
    </location>
</feature>
<dbReference type="EMBL" id="QXEV01000007">
    <property type="protein sequence ID" value="RIA77764.1"/>
    <property type="molecule type" value="Genomic_DNA"/>
</dbReference>
<dbReference type="InterPro" id="IPR016169">
    <property type="entry name" value="FAD-bd_PCMH_sub2"/>
</dbReference>
<evidence type="ECO:0000313" key="13">
    <source>
        <dbReference type="EMBL" id="RIA77764.1"/>
    </source>
</evidence>
<dbReference type="SUPFAM" id="SSF54631">
    <property type="entry name" value="CBS-domain pair"/>
    <property type="match status" value="1"/>
</dbReference>
<feature type="transmembrane region" description="Helical" evidence="10">
    <location>
        <begin position="146"/>
        <end position="167"/>
    </location>
</feature>
<dbReference type="OrthoDB" id="9798188at2"/>
<feature type="domain" description="CBS" evidence="11">
    <location>
        <begin position="223"/>
        <end position="282"/>
    </location>
</feature>
<evidence type="ECO:0000256" key="9">
    <source>
        <dbReference type="PROSITE-ProRule" id="PRU01193"/>
    </source>
</evidence>
<dbReference type="InterPro" id="IPR000644">
    <property type="entry name" value="CBS_dom"/>
</dbReference>
<dbReference type="PROSITE" id="PS51846">
    <property type="entry name" value="CNNM"/>
    <property type="match status" value="1"/>
</dbReference>
<dbReference type="GO" id="GO:0050660">
    <property type="term" value="F:flavin adenine dinucleotide binding"/>
    <property type="evidence" value="ECO:0007669"/>
    <property type="project" value="InterPro"/>
</dbReference>
<dbReference type="Gene3D" id="3.30.465.10">
    <property type="match status" value="1"/>
</dbReference>
<dbReference type="Pfam" id="PF01595">
    <property type="entry name" value="CNNM"/>
    <property type="match status" value="1"/>
</dbReference>
<comment type="caution">
    <text evidence="13">The sequence shown here is derived from an EMBL/GenBank/DDBJ whole genome shotgun (WGS) entry which is preliminary data.</text>
</comment>
<dbReference type="InterPro" id="IPR005170">
    <property type="entry name" value="Transptr-assoc_dom"/>
</dbReference>
<proteinExistence type="inferred from homology"/>
<evidence type="ECO:0000313" key="14">
    <source>
        <dbReference type="Proteomes" id="UP000266506"/>
    </source>
</evidence>
<dbReference type="PANTHER" id="PTHR22777:SF17">
    <property type="entry name" value="UPF0053 PROTEIN SLL0260"/>
    <property type="match status" value="1"/>
</dbReference>
<reference evidence="13 14" key="1">
    <citation type="submission" date="2018-08" db="EMBL/GenBank/DDBJ databases">
        <title>Genomic Encyclopedia of Archaeal and Bacterial Type Strains, Phase II (KMG-II): from individual species to whole genera.</title>
        <authorList>
            <person name="Goeker M."/>
        </authorList>
    </citation>
    <scope>NUCLEOTIDE SEQUENCE [LARGE SCALE GENOMIC DNA]</scope>
    <source>
        <strain evidence="13 14">ATCC 27112</strain>
    </source>
</reference>
<dbReference type="InterPro" id="IPR046342">
    <property type="entry name" value="CBS_dom_sf"/>
</dbReference>
<evidence type="ECO:0000256" key="1">
    <source>
        <dbReference type="ARBA" id="ARBA00004141"/>
    </source>
</evidence>
<dbReference type="CDD" id="cd04590">
    <property type="entry name" value="CBS_pair_CorC_HlyC_assoc"/>
    <property type="match status" value="1"/>
</dbReference>
<dbReference type="InterPro" id="IPR036318">
    <property type="entry name" value="FAD-bd_PCMH-like_sf"/>
</dbReference>
<keyword evidence="6 8" id="KW-0129">CBS domain</keyword>
<protein>
    <submittedName>
        <fullName evidence="13">CBS domain containing-hemolysin-like protein</fullName>
    </submittedName>
</protein>
<dbReference type="FunCoup" id="A0A397S692">
    <property type="interactions" value="438"/>
</dbReference>
<feature type="domain" description="CNNM transmembrane" evidence="12">
    <location>
        <begin position="18"/>
        <end position="204"/>
    </location>
</feature>
<evidence type="ECO:0000256" key="6">
    <source>
        <dbReference type="ARBA" id="ARBA00023122"/>
    </source>
</evidence>
<keyword evidence="5 9" id="KW-1133">Transmembrane helix</keyword>
<evidence type="ECO:0000256" key="5">
    <source>
        <dbReference type="ARBA" id="ARBA00022989"/>
    </source>
</evidence>
<dbReference type="PROSITE" id="PS51371">
    <property type="entry name" value="CBS"/>
    <property type="match status" value="2"/>
</dbReference>
<evidence type="ECO:0000256" key="7">
    <source>
        <dbReference type="ARBA" id="ARBA00023136"/>
    </source>
</evidence>
<feature type="transmembrane region" description="Helical" evidence="10">
    <location>
        <begin position="113"/>
        <end position="134"/>
    </location>
</feature>
<comment type="subcellular location">
    <subcellularLocation>
        <location evidence="1">Membrane</location>
        <topology evidence="1">Multi-pass membrane protein</topology>
    </subcellularLocation>
</comment>
<dbReference type="PANTHER" id="PTHR22777">
    <property type="entry name" value="HEMOLYSIN-RELATED"/>
    <property type="match status" value="1"/>
</dbReference>